<sequence length="112" mass="11526">MILDLIIKLIVAGFAVLVSSWLTPGMSVAGFKTAILVALVIGILDFALGRFFGEQAAPSGRGAKGFILAALILFIAGKLVEGFSVGIFGALIGALIMGLVDGFLGSKIFPKD</sequence>
<feature type="transmembrane region" description="Helical" evidence="1">
    <location>
        <begin position="63"/>
        <end position="80"/>
    </location>
</feature>
<dbReference type="Proteomes" id="UP000377798">
    <property type="component" value="Unassembled WGS sequence"/>
</dbReference>
<evidence type="ECO:0000313" key="3">
    <source>
        <dbReference type="Proteomes" id="UP000377798"/>
    </source>
</evidence>
<keyword evidence="1" id="KW-1133">Transmembrane helix</keyword>
<gene>
    <name evidence="2" type="ORF">NCTC13150_01706</name>
</gene>
<dbReference type="InterPro" id="IPR007165">
    <property type="entry name" value="Phage_holin_4_2"/>
</dbReference>
<dbReference type="PANTHER" id="PTHR37309">
    <property type="entry name" value="SLR0284 PROTEIN"/>
    <property type="match status" value="1"/>
</dbReference>
<dbReference type="EMBL" id="CAACYI010000001">
    <property type="protein sequence ID" value="VFB17121.1"/>
    <property type="molecule type" value="Genomic_DNA"/>
</dbReference>
<dbReference type="AlphaFoldDB" id="A0A8H2M9F3"/>
<feature type="transmembrane region" description="Helical" evidence="1">
    <location>
        <begin position="29"/>
        <end position="51"/>
    </location>
</feature>
<comment type="caution">
    <text evidence="2">The sequence shown here is derived from an EMBL/GenBank/DDBJ whole genome shotgun (WGS) entry which is preliminary data.</text>
</comment>
<proteinExistence type="predicted"/>
<dbReference type="PANTHER" id="PTHR37309:SF1">
    <property type="entry name" value="SLR0284 PROTEIN"/>
    <property type="match status" value="1"/>
</dbReference>
<name>A0A8H2M9F3_9FIRM</name>
<feature type="transmembrane region" description="Helical" evidence="1">
    <location>
        <begin position="5"/>
        <end position="23"/>
    </location>
</feature>
<accession>A0A8H2M9F3</accession>
<dbReference type="RefSeq" id="WP_072469954.1">
    <property type="nucleotide sequence ID" value="NZ_CAACYI010000001.1"/>
</dbReference>
<protein>
    <submittedName>
        <fullName evidence="2">Membrane protein of uncharacterized function</fullName>
    </submittedName>
</protein>
<keyword evidence="1" id="KW-0472">Membrane</keyword>
<reference evidence="2 3" key="1">
    <citation type="submission" date="2019-02" db="EMBL/GenBank/DDBJ databases">
        <authorList>
            <consortium name="Pathogen Informatics"/>
        </authorList>
    </citation>
    <scope>NUCLEOTIDE SEQUENCE [LARGE SCALE GENOMIC DNA]</scope>
    <source>
        <strain evidence="2 3">3012STDY7089603</strain>
    </source>
</reference>
<evidence type="ECO:0000256" key="1">
    <source>
        <dbReference type="SAM" id="Phobius"/>
    </source>
</evidence>
<dbReference type="Pfam" id="PF04020">
    <property type="entry name" value="Phage_holin_4_2"/>
    <property type="match status" value="1"/>
</dbReference>
<keyword evidence="3" id="KW-1185">Reference proteome</keyword>
<organism evidence="2 3">
    <name type="scientific">Urinicoccus massiliensis</name>
    <dbReference type="NCBI Taxonomy" id="1723382"/>
    <lineage>
        <taxon>Bacteria</taxon>
        <taxon>Bacillati</taxon>
        <taxon>Bacillota</taxon>
        <taxon>Tissierellia</taxon>
        <taxon>Tissierellales</taxon>
        <taxon>Peptoniphilaceae</taxon>
        <taxon>Urinicoccus</taxon>
    </lineage>
</organism>
<keyword evidence="1" id="KW-0812">Transmembrane</keyword>
<evidence type="ECO:0000313" key="2">
    <source>
        <dbReference type="EMBL" id="VFB17121.1"/>
    </source>
</evidence>